<dbReference type="GO" id="GO:0016829">
    <property type="term" value="F:lyase activity"/>
    <property type="evidence" value="ECO:0007669"/>
    <property type="project" value="UniProtKB-KW"/>
</dbReference>
<dbReference type="Gene3D" id="3.40.50.11310">
    <property type="entry name" value="Bacterial phosphonate metabolism protein PhnH"/>
    <property type="match status" value="1"/>
</dbReference>
<keyword evidence="2" id="KW-1185">Reference proteome</keyword>
<dbReference type="InterPro" id="IPR038058">
    <property type="entry name" value="PhnH-like_sp"/>
</dbReference>
<comment type="caution">
    <text evidence="1">The sequence shown here is derived from an EMBL/GenBank/DDBJ whole genome shotgun (WGS) entry which is preliminary data.</text>
</comment>
<sequence>MRAATQVFEGGFNDTVLNSQAVFRTLMDAMANPGRVIPVRDLVNAPAPLSPVAASIAATLFDHDATVWCDKAIAGSEAAIGWLKFHTGLELTTNPSDAQFALIRDIPAMPSFDAFAKGTSEYPDRSTTLILQIDGFDGAEELTLGGPGIKDIQTFAPSQLPKMFIDQWTANRGAFPRGIDLIFAGKGALAALPRTTRISKREA</sequence>
<reference evidence="1 2" key="1">
    <citation type="journal article" date="2017" name="Int J Environ Stud">
        <title>Does the Miocene-Pliocene relict legume Oxytropis triphylla form nitrogen-fixing nodules with a combination of bacterial strains?</title>
        <authorList>
            <person name="Safronova V."/>
            <person name="Belimov A."/>
            <person name="Sazanova A."/>
            <person name="Kuznetsova I."/>
            <person name="Popova J."/>
            <person name="Andronov E."/>
            <person name="Verkhozina A."/>
            <person name="Tikhonovich I."/>
        </authorList>
    </citation>
    <scope>NUCLEOTIDE SEQUENCE [LARGE SCALE GENOMIC DNA]</scope>
    <source>
        <strain evidence="1 2">Tri-38</strain>
    </source>
</reference>
<dbReference type="AlphaFoldDB" id="A0A2N9W275"/>
<accession>A0A2N9W275</accession>
<dbReference type="PIRSF" id="PIRSF020680">
    <property type="entry name" value="PhnH"/>
    <property type="match status" value="1"/>
</dbReference>
<evidence type="ECO:0000313" key="2">
    <source>
        <dbReference type="Proteomes" id="UP000232163"/>
    </source>
</evidence>
<keyword evidence="1" id="KW-0456">Lyase</keyword>
<dbReference type="GO" id="GO:0019634">
    <property type="term" value="P:organic phosphonate metabolic process"/>
    <property type="evidence" value="ECO:0007669"/>
    <property type="project" value="InterPro"/>
</dbReference>
<dbReference type="NCBIfam" id="TIGR03292">
    <property type="entry name" value="PhnH_redo"/>
    <property type="match status" value="1"/>
</dbReference>
<dbReference type="KEGG" id="pht:BLM14_05725"/>
<dbReference type="EMBL" id="MZMT01000014">
    <property type="protein sequence ID" value="PIO45843.1"/>
    <property type="molecule type" value="Genomic_DNA"/>
</dbReference>
<evidence type="ECO:0000313" key="1">
    <source>
        <dbReference type="EMBL" id="PIO45843.1"/>
    </source>
</evidence>
<proteinExistence type="predicted"/>
<dbReference type="RefSeq" id="WP_099998511.1">
    <property type="nucleotide sequence ID" value="NZ_CP017940.1"/>
</dbReference>
<protein>
    <submittedName>
        <fullName evidence="1">Phosphonate C-P lyase system protein PhnH</fullName>
    </submittedName>
</protein>
<dbReference type="SUPFAM" id="SSF159709">
    <property type="entry name" value="PhnH-like"/>
    <property type="match status" value="1"/>
</dbReference>
<name>A0A2N9W275_9HYPH</name>
<dbReference type="Proteomes" id="UP000232163">
    <property type="component" value="Unassembled WGS sequence"/>
</dbReference>
<dbReference type="InterPro" id="IPR008772">
    <property type="entry name" value="Phosphonate_metab_PhnH"/>
</dbReference>
<organism evidence="1 2">
    <name type="scientific">Phyllobacterium zundukense</name>
    <dbReference type="NCBI Taxonomy" id="1867719"/>
    <lineage>
        <taxon>Bacteria</taxon>
        <taxon>Pseudomonadati</taxon>
        <taxon>Pseudomonadota</taxon>
        <taxon>Alphaproteobacteria</taxon>
        <taxon>Hyphomicrobiales</taxon>
        <taxon>Phyllobacteriaceae</taxon>
        <taxon>Phyllobacterium</taxon>
    </lineage>
</organism>
<dbReference type="OrthoDB" id="9814509at2"/>
<dbReference type="Pfam" id="PF05845">
    <property type="entry name" value="PhnH"/>
    <property type="match status" value="1"/>
</dbReference>
<gene>
    <name evidence="1" type="ORF">B5P45_04710</name>
</gene>